<sequence>MASKELYEKAFQYPTQQESIEIQNHFPPVKELFLSHNDIEAKEEYHKVDVMIYVAKHDIINWINRLNNKLGKLKFSYILLKFYYLKGIPDEQWKVELEAGGTKFFPDFKDEGDHYIHFLFKYSSENFYYHYVSALDCIAHLLNIYYNLSWGEKEVAFKKDLFKKLQLKDKDLAQSLGIFSESIGDIREDRNGLAHRFPLNEVDFRSKKNFQDGKEVVTMGSAHYTNSREVLTKIERSVELLSDTLKNIEKTLSSNSDQ</sequence>
<proteinExistence type="predicted"/>
<dbReference type="RefSeq" id="WP_250427384.1">
    <property type="nucleotide sequence ID" value="NZ_JALPRR010000001.1"/>
</dbReference>
<dbReference type="Proteomes" id="UP001597374">
    <property type="component" value="Unassembled WGS sequence"/>
</dbReference>
<dbReference type="InterPro" id="IPR041394">
    <property type="entry name" value="HEPN_Cthe2314"/>
</dbReference>
<reference evidence="3" key="1">
    <citation type="journal article" date="2019" name="Int. J. Syst. Evol. Microbiol.">
        <title>The Global Catalogue of Microorganisms (GCM) 10K type strain sequencing project: providing services to taxonomists for standard genome sequencing and annotation.</title>
        <authorList>
            <consortium name="The Broad Institute Genomics Platform"/>
            <consortium name="The Broad Institute Genome Sequencing Center for Infectious Disease"/>
            <person name="Wu L."/>
            <person name="Ma J."/>
        </authorList>
    </citation>
    <scope>NUCLEOTIDE SEQUENCE [LARGE SCALE GENOMIC DNA]</scope>
    <source>
        <strain evidence="3">CGMCC 4.1782</strain>
    </source>
</reference>
<evidence type="ECO:0000313" key="3">
    <source>
        <dbReference type="Proteomes" id="UP001597374"/>
    </source>
</evidence>
<evidence type="ECO:0000259" key="1">
    <source>
        <dbReference type="Pfam" id="PF18730"/>
    </source>
</evidence>
<evidence type="ECO:0000313" key="2">
    <source>
        <dbReference type="EMBL" id="MFD2245732.1"/>
    </source>
</evidence>
<feature type="domain" description="Cthe-2314-like HEPN" evidence="1">
    <location>
        <begin position="62"/>
        <end position="247"/>
    </location>
</feature>
<gene>
    <name evidence="2" type="ORF">ACFSKP_05665</name>
</gene>
<protein>
    <submittedName>
        <fullName evidence="2">Cthe_2314 family HEPN domain-containing protein</fullName>
    </submittedName>
</protein>
<accession>A0ABW5CTS1</accession>
<dbReference type="EMBL" id="JBHUIM010000001">
    <property type="protein sequence ID" value="MFD2245732.1"/>
    <property type="molecule type" value="Genomic_DNA"/>
</dbReference>
<name>A0ABW5CTS1_9BACT</name>
<dbReference type="Pfam" id="PF18730">
    <property type="entry name" value="HEPN_Cthe2314"/>
    <property type="match status" value="1"/>
</dbReference>
<comment type="caution">
    <text evidence="2">The sequence shown here is derived from an EMBL/GenBank/DDBJ whole genome shotgun (WGS) entry which is preliminary data.</text>
</comment>
<organism evidence="2 3">
    <name type="scientific">Pontibacter ruber</name>
    <dbReference type="NCBI Taxonomy" id="1343895"/>
    <lineage>
        <taxon>Bacteria</taxon>
        <taxon>Pseudomonadati</taxon>
        <taxon>Bacteroidota</taxon>
        <taxon>Cytophagia</taxon>
        <taxon>Cytophagales</taxon>
        <taxon>Hymenobacteraceae</taxon>
        <taxon>Pontibacter</taxon>
    </lineage>
</organism>
<keyword evidence="3" id="KW-1185">Reference proteome</keyword>